<dbReference type="Pfam" id="PF03652">
    <property type="entry name" value="RuvX"/>
    <property type="match status" value="1"/>
</dbReference>
<dbReference type="Proteomes" id="UP000657006">
    <property type="component" value="Unassembled WGS sequence"/>
</dbReference>
<dbReference type="Gene3D" id="3.30.420.140">
    <property type="entry name" value="YqgF/RNase H-like domain"/>
    <property type="match status" value="1"/>
</dbReference>
<dbReference type="InterPro" id="IPR005227">
    <property type="entry name" value="YqgF"/>
</dbReference>
<evidence type="ECO:0000256" key="4">
    <source>
        <dbReference type="ARBA" id="ARBA00022801"/>
    </source>
</evidence>
<dbReference type="EC" id="3.1.-.-" evidence="5"/>
<evidence type="ECO:0000313" key="8">
    <source>
        <dbReference type="Proteomes" id="UP000657006"/>
    </source>
</evidence>
<proteinExistence type="inferred from homology"/>
<keyword evidence="8" id="KW-1185">Reference proteome</keyword>
<dbReference type="GO" id="GO:0004518">
    <property type="term" value="F:nuclease activity"/>
    <property type="evidence" value="ECO:0007669"/>
    <property type="project" value="UniProtKB-KW"/>
</dbReference>
<dbReference type="EMBL" id="JACRSQ010000001">
    <property type="protein sequence ID" value="MBC8542029.1"/>
    <property type="molecule type" value="Genomic_DNA"/>
</dbReference>
<dbReference type="HAMAP" id="MF_00651">
    <property type="entry name" value="Nuclease_YqgF"/>
    <property type="match status" value="1"/>
</dbReference>
<dbReference type="AlphaFoldDB" id="A0A926HZD3"/>
<dbReference type="GO" id="GO:0016788">
    <property type="term" value="F:hydrolase activity, acting on ester bonds"/>
    <property type="evidence" value="ECO:0007669"/>
    <property type="project" value="UniProtKB-UniRule"/>
</dbReference>
<dbReference type="InterPro" id="IPR037027">
    <property type="entry name" value="YqgF/RNaseH-like_dom_sf"/>
</dbReference>
<comment type="function">
    <text evidence="5">Could be a nuclease involved in processing of the 5'-end of pre-16S rRNA.</text>
</comment>
<evidence type="ECO:0000259" key="6">
    <source>
        <dbReference type="SMART" id="SM00732"/>
    </source>
</evidence>
<comment type="caution">
    <text evidence="7">The sequence shown here is derived from an EMBL/GenBank/DDBJ whole genome shotgun (WGS) entry which is preliminary data.</text>
</comment>
<keyword evidence="3 5" id="KW-0540">Nuclease</keyword>
<dbReference type="GO" id="GO:0005829">
    <property type="term" value="C:cytosol"/>
    <property type="evidence" value="ECO:0007669"/>
    <property type="project" value="TreeGrafter"/>
</dbReference>
<dbReference type="InterPro" id="IPR012337">
    <property type="entry name" value="RNaseH-like_sf"/>
</dbReference>
<accession>A0A926HZD3</accession>
<dbReference type="InterPro" id="IPR006641">
    <property type="entry name" value="YqgF/RNaseH-like_dom"/>
</dbReference>
<dbReference type="GO" id="GO:0000967">
    <property type="term" value="P:rRNA 5'-end processing"/>
    <property type="evidence" value="ECO:0007669"/>
    <property type="project" value="UniProtKB-UniRule"/>
</dbReference>
<protein>
    <recommendedName>
        <fullName evidence="5">Putative pre-16S rRNA nuclease</fullName>
        <ecNumber evidence="5">3.1.-.-</ecNumber>
    </recommendedName>
</protein>
<comment type="similarity">
    <text evidence="5">Belongs to the YqgF HJR family.</text>
</comment>
<gene>
    <name evidence="7" type="primary">ruvX</name>
    <name evidence="7" type="ORF">H8730_00495</name>
</gene>
<sequence length="268" mass="30892">MRYMGLDFGAKTVGVALSDPSGLIASPLETIHRAEEENLKATIRRICQLVKEFEVGAVVLGFPKNMNNTLGPRAEKTQAFQRRLNRDLYQVEVTLWDERLSTRAAESVLQMADMGDRRQRKQYVDKMAAAYILQGYLDSLHNKKQSEKGHDRMEEEIKVITLYDPVEQACIEMEVIDEMEYDGGMYLLAAEFDDEMEMEDGEELDEEDEDSDTAYIFKVCPEADSEYKVMADDVEEYFVTTALTEEEFHSVAQQFMESEDYDLEEEDE</sequence>
<dbReference type="RefSeq" id="WP_177720062.1">
    <property type="nucleotide sequence ID" value="NZ_JACRSQ010000001.1"/>
</dbReference>
<dbReference type="PANTHER" id="PTHR33317">
    <property type="entry name" value="POLYNUCLEOTIDYL TRANSFERASE, RIBONUCLEASE H-LIKE SUPERFAMILY PROTEIN"/>
    <property type="match status" value="1"/>
</dbReference>
<keyword evidence="4 5" id="KW-0378">Hydrolase</keyword>
<dbReference type="SUPFAM" id="SSF53098">
    <property type="entry name" value="Ribonuclease H-like"/>
    <property type="match status" value="1"/>
</dbReference>
<feature type="domain" description="YqgF/RNase H-like" evidence="6">
    <location>
        <begin position="1"/>
        <end position="105"/>
    </location>
</feature>
<name>A0A926HZD3_9FIRM</name>
<evidence type="ECO:0000313" key="7">
    <source>
        <dbReference type="EMBL" id="MBC8542029.1"/>
    </source>
</evidence>
<evidence type="ECO:0000256" key="1">
    <source>
        <dbReference type="ARBA" id="ARBA00022490"/>
    </source>
</evidence>
<dbReference type="NCBIfam" id="TIGR00250">
    <property type="entry name" value="RNAse_H_YqgF"/>
    <property type="match status" value="1"/>
</dbReference>
<evidence type="ECO:0000256" key="5">
    <source>
        <dbReference type="HAMAP-Rule" id="MF_00651"/>
    </source>
</evidence>
<organism evidence="7 8">
    <name type="scientific">Bianquea renquensis</name>
    <dbReference type="NCBI Taxonomy" id="2763661"/>
    <lineage>
        <taxon>Bacteria</taxon>
        <taxon>Bacillati</taxon>
        <taxon>Bacillota</taxon>
        <taxon>Clostridia</taxon>
        <taxon>Eubacteriales</taxon>
        <taxon>Bianqueaceae</taxon>
        <taxon>Bianquea</taxon>
    </lineage>
</organism>
<comment type="subcellular location">
    <subcellularLocation>
        <location evidence="5">Cytoplasm</location>
    </subcellularLocation>
</comment>
<dbReference type="CDD" id="cd16964">
    <property type="entry name" value="YqgF"/>
    <property type="match status" value="1"/>
</dbReference>
<keyword evidence="1 5" id="KW-0963">Cytoplasm</keyword>
<keyword evidence="2 5" id="KW-0690">Ribosome biogenesis</keyword>
<evidence type="ECO:0000256" key="2">
    <source>
        <dbReference type="ARBA" id="ARBA00022517"/>
    </source>
</evidence>
<evidence type="ECO:0000256" key="3">
    <source>
        <dbReference type="ARBA" id="ARBA00022722"/>
    </source>
</evidence>
<dbReference type="SMART" id="SM00732">
    <property type="entry name" value="YqgFc"/>
    <property type="match status" value="1"/>
</dbReference>
<reference evidence="7" key="1">
    <citation type="submission" date="2020-08" db="EMBL/GenBank/DDBJ databases">
        <title>Genome public.</title>
        <authorList>
            <person name="Liu C."/>
            <person name="Sun Q."/>
        </authorList>
    </citation>
    <scope>NUCLEOTIDE SEQUENCE</scope>
    <source>
        <strain evidence="7">NSJ-32</strain>
    </source>
</reference>
<dbReference type="PANTHER" id="PTHR33317:SF4">
    <property type="entry name" value="POLYNUCLEOTIDYL TRANSFERASE, RIBONUCLEASE H-LIKE SUPERFAMILY PROTEIN"/>
    <property type="match status" value="1"/>
</dbReference>